<comment type="subcellular location">
    <subcellularLocation>
        <location evidence="1">Cytoplasm</location>
    </subcellularLocation>
</comment>
<dbReference type="SMART" id="SM00025">
    <property type="entry name" value="Pumilio"/>
    <property type="match status" value="8"/>
</dbReference>
<dbReference type="GO" id="GO:0003730">
    <property type="term" value="F:mRNA 3'-UTR binding"/>
    <property type="evidence" value="ECO:0007669"/>
    <property type="project" value="TreeGrafter"/>
</dbReference>
<feature type="repeat" description="Pumilio" evidence="7">
    <location>
        <begin position="597"/>
        <end position="632"/>
    </location>
</feature>
<dbReference type="FunFam" id="1.25.10.10:FF:000004">
    <property type="entry name" value="Pumilio homolog 1 isoform 2"/>
    <property type="match status" value="1"/>
</dbReference>
<feature type="compositionally biased region" description="Polar residues" evidence="8">
    <location>
        <begin position="1"/>
        <end position="36"/>
    </location>
</feature>
<dbReference type="Gene3D" id="1.25.10.10">
    <property type="entry name" value="Leucine-rich Repeat Variant"/>
    <property type="match status" value="1"/>
</dbReference>
<dbReference type="Pfam" id="PF00806">
    <property type="entry name" value="PUF"/>
    <property type="match status" value="8"/>
</dbReference>
<feature type="repeat" description="Pumilio" evidence="7">
    <location>
        <begin position="453"/>
        <end position="488"/>
    </location>
</feature>
<evidence type="ECO:0000256" key="4">
    <source>
        <dbReference type="ARBA" id="ARBA00022884"/>
    </source>
</evidence>
<dbReference type="AlphaFoldDB" id="A0A165H9C7"/>
<gene>
    <name evidence="10" type="ORF">CALCODRAFT_494274</name>
</gene>
<evidence type="ECO:0000256" key="2">
    <source>
        <dbReference type="ARBA" id="ARBA00022490"/>
    </source>
</evidence>
<comment type="similarity">
    <text evidence="5">Belongs to the PUF3 family.</text>
</comment>
<feature type="compositionally biased region" description="Polar residues" evidence="8">
    <location>
        <begin position="403"/>
        <end position="419"/>
    </location>
</feature>
<dbReference type="STRING" id="1353952.A0A165H9C7"/>
<protein>
    <recommendedName>
        <fullName evidence="6">Pumilio homology domain family member 3</fullName>
    </recommendedName>
</protein>
<dbReference type="GO" id="GO:0000288">
    <property type="term" value="P:nuclear-transcribed mRNA catabolic process, deadenylation-dependent decay"/>
    <property type="evidence" value="ECO:0007669"/>
    <property type="project" value="TreeGrafter"/>
</dbReference>
<evidence type="ECO:0000256" key="7">
    <source>
        <dbReference type="PROSITE-ProRule" id="PRU00317"/>
    </source>
</evidence>
<evidence type="ECO:0000313" key="11">
    <source>
        <dbReference type="Proteomes" id="UP000076842"/>
    </source>
</evidence>
<evidence type="ECO:0000256" key="5">
    <source>
        <dbReference type="ARBA" id="ARBA00060736"/>
    </source>
</evidence>
<dbReference type="Proteomes" id="UP000076842">
    <property type="component" value="Unassembled WGS sequence"/>
</dbReference>
<dbReference type="InterPro" id="IPR012940">
    <property type="entry name" value="NABP"/>
</dbReference>
<feature type="repeat" description="Pumilio" evidence="7">
    <location>
        <begin position="526"/>
        <end position="561"/>
    </location>
</feature>
<dbReference type="PANTHER" id="PTHR12537:SF12">
    <property type="entry name" value="MATERNAL PROTEIN PUMILIO"/>
    <property type="match status" value="1"/>
</dbReference>
<evidence type="ECO:0000256" key="3">
    <source>
        <dbReference type="ARBA" id="ARBA00022737"/>
    </source>
</evidence>
<dbReference type="SUPFAM" id="SSF48371">
    <property type="entry name" value="ARM repeat"/>
    <property type="match status" value="1"/>
</dbReference>
<dbReference type="InterPro" id="IPR033133">
    <property type="entry name" value="PUM-HD"/>
</dbReference>
<accession>A0A165H9C7</accession>
<dbReference type="InParanoid" id="A0A165H9C7"/>
<name>A0A165H9C7_9BASI</name>
<feature type="domain" description="PUM-HD" evidence="9">
    <location>
        <begin position="433"/>
        <end position="775"/>
    </location>
</feature>
<feature type="repeat" description="Pumilio" evidence="7">
    <location>
        <begin position="633"/>
        <end position="668"/>
    </location>
</feature>
<evidence type="ECO:0000259" key="9">
    <source>
        <dbReference type="PROSITE" id="PS50303"/>
    </source>
</evidence>
<feature type="region of interest" description="Disordered" evidence="8">
    <location>
        <begin position="401"/>
        <end position="431"/>
    </location>
</feature>
<dbReference type="CDD" id="cd07920">
    <property type="entry name" value="Pumilio"/>
    <property type="match status" value="1"/>
</dbReference>
<dbReference type="InterPro" id="IPR033712">
    <property type="entry name" value="Pumilio_RNA-bd"/>
</dbReference>
<keyword evidence="2" id="KW-0963">Cytoplasm</keyword>
<dbReference type="InterPro" id="IPR001313">
    <property type="entry name" value="Pumilio_RNA-bd_rpt"/>
</dbReference>
<organism evidence="10 11">
    <name type="scientific">Calocera cornea HHB12733</name>
    <dbReference type="NCBI Taxonomy" id="1353952"/>
    <lineage>
        <taxon>Eukaryota</taxon>
        <taxon>Fungi</taxon>
        <taxon>Dikarya</taxon>
        <taxon>Basidiomycota</taxon>
        <taxon>Agaricomycotina</taxon>
        <taxon>Dacrymycetes</taxon>
        <taxon>Dacrymycetales</taxon>
        <taxon>Dacrymycetaceae</taxon>
        <taxon>Calocera</taxon>
    </lineage>
</organism>
<dbReference type="Pfam" id="PF07990">
    <property type="entry name" value="NABP"/>
    <property type="match status" value="1"/>
</dbReference>
<dbReference type="EMBL" id="KV423945">
    <property type="protein sequence ID" value="KZT59012.1"/>
    <property type="molecule type" value="Genomic_DNA"/>
</dbReference>
<keyword evidence="4" id="KW-0694">RNA-binding</keyword>
<evidence type="ECO:0000313" key="10">
    <source>
        <dbReference type="EMBL" id="KZT59012.1"/>
    </source>
</evidence>
<keyword evidence="11" id="KW-1185">Reference proteome</keyword>
<dbReference type="OrthoDB" id="668540at2759"/>
<dbReference type="InterPro" id="IPR011989">
    <property type="entry name" value="ARM-like"/>
</dbReference>
<keyword evidence="3" id="KW-0677">Repeat</keyword>
<evidence type="ECO:0000256" key="8">
    <source>
        <dbReference type="SAM" id="MobiDB-lite"/>
    </source>
</evidence>
<proteinExistence type="inferred from homology"/>
<dbReference type="GO" id="GO:0005737">
    <property type="term" value="C:cytoplasm"/>
    <property type="evidence" value="ECO:0007669"/>
    <property type="project" value="UniProtKB-SubCell"/>
</dbReference>
<evidence type="ECO:0000256" key="6">
    <source>
        <dbReference type="ARBA" id="ARBA00081811"/>
    </source>
</evidence>
<reference evidence="10 11" key="1">
    <citation type="journal article" date="2016" name="Mol. Biol. Evol.">
        <title>Comparative Genomics of Early-Diverging Mushroom-Forming Fungi Provides Insights into the Origins of Lignocellulose Decay Capabilities.</title>
        <authorList>
            <person name="Nagy L.G."/>
            <person name="Riley R."/>
            <person name="Tritt A."/>
            <person name="Adam C."/>
            <person name="Daum C."/>
            <person name="Floudas D."/>
            <person name="Sun H."/>
            <person name="Yadav J.S."/>
            <person name="Pangilinan J."/>
            <person name="Larsson K.H."/>
            <person name="Matsuura K."/>
            <person name="Barry K."/>
            <person name="Labutti K."/>
            <person name="Kuo R."/>
            <person name="Ohm R.A."/>
            <person name="Bhattacharya S.S."/>
            <person name="Shirouzu T."/>
            <person name="Yoshinaga Y."/>
            <person name="Martin F.M."/>
            <person name="Grigoriev I.V."/>
            <person name="Hibbett D.S."/>
        </authorList>
    </citation>
    <scope>NUCLEOTIDE SEQUENCE [LARGE SCALE GENOMIC DNA]</scope>
    <source>
        <strain evidence="10 11">HHB12733</strain>
    </source>
</reference>
<dbReference type="InterPro" id="IPR016024">
    <property type="entry name" value="ARM-type_fold"/>
</dbReference>
<evidence type="ECO:0000256" key="1">
    <source>
        <dbReference type="ARBA" id="ARBA00004496"/>
    </source>
</evidence>
<sequence length="804" mass="87858">MTTADGTTSRKPSGSSTHSVGHSPSQTSSRKLTPSSLGVGVNGPLNALGGGWQHPRQRQVTAAPILSSLAPPDMADGGLNPHMRRIVSAGQAEEEAMRKPAVRYEKDVNGIFQTPPSKGPASANPYPTPPYASIHGPAADALGTNGSSVTKSVDDVGLTFSSLQLSDAFDQGVPGVRMQGAATLAQPQHAAMQGPAISVQALHLANGVTSNNAAAMNATMQATRLQYQFAAQPDYSAYYPASPVTDVFQYPYDAFRNSPDPSVYGGPSGAMVAARPVMQSPQLSMLHSPMLEARSPTAMFFPDYPGPARPPPFYYPGTPLHQAMMFSPGPMHNTLTLPNAPTSQMQKAKGAGEMTLQQAQQLFQRQTAGINNMRPQAGAQVYQQFASPMTMPVPVPGSPAFHSGQTNHLLPQNASSGFNRSRRPERNDLNNGVRSALLEEFRANKARKWELRNIFGHVNEFSADQHGSRFIQMKLETSSPEEKQMVFDEILPGNVIPLITDVFGNYVVQKLIEYGGEAERNVVFEAMQNNFLTLSLHMYGCRVVQKTIEYITPEQQSQLIAELAPNILRCVKDANGNHVVQKLIERVSPDRLTFVEAFKGSVLELSTHAYGCRVLQRCLEHLTEEQTRPLLDELHNYTASLMQDQFGNYVVQFVLEHGQPEDRARVISKLRGQMLNMAKHKFASNVCEKALVTADSDSRRLLIDELMTPKSDGISPVQLMMKDQFANYVLQRALTVVEGEQLQALASRIRPHLGSMRKFTAGSFNKHLTAIERLLNERCPVVPQPLIGLAGTQTFVPSPLRSTL</sequence>
<dbReference type="PROSITE" id="PS50303">
    <property type="entry name" value="PUM_HD"/>
    <property type="match status" value="1"/>
</dbReference>
<dbReference type="PANTHER" id="PTHR12537">
    <property type="entry name" value="RNA BINDING PROTEIN PUMILIO-RELATED"/>
    <property type="match status" value="1"/>
</dbReference>
<feature type="region of interest" description="Disordered" evidence="8">
    <location>
        <begin position="1"/>
        <end position="52"/>
    </location>
</feature>
<dbReference type="PROSITE" id="PS50302">
    <property type="entry name" value="PUM"/>
    <property type="match status" value="6"/>
</dbReference>
<feature type="repeat" description="Pumilio" evidence="7">
    <location>
        <begin position="489"/>
        <end position="525"/>
    </location>
</feature>
<feature type="repeat" description="Pumilio" evidence="7">
    <location>
        <begin position="669"/>
        <end position="704"/>
    </location>
</feature>